<dbReference type="Gene3D" id="1.10.132.20">
    <property type="entry name" value="Ribosome-recycling factor"/>
    <property type="match status" value="1"/>
</dbReference>
<evidence type="ECO:0000313" key="6">
    <source>
        <dbReference type="EMBL" id="KAL2058245.1"/>
    </source>
</evidence>
<accession>A0ABR4BKL9</accession>
<dbReference type="PANTHER" id="PTHR20982">
    <property type="entry name" value="RIBOSOME RECYCLING FACTOR"/>
    <property type="match status" value="1"/>
</dbReference>
<feature type="domain" description="Ribosome recycling factor" evidence="5">
    <location>
        <begin position="104"/>
        <end position="271"/>
    </location>
</feature>
<protein>
    <recommendedName>
        <fullName evidence="5">Ribosome recycling factor domain-containing protein</fullName>
    </recommendedName>
</protein>
<feature type="compositionally biased region" description="Polar residues" evidence="4">
    <location>
        <begin position="42"/>
        <end position="61"/>
    </location>
</feature>
<organism evidence="6 7">
    <name type="scientific">Lepraria finkii</name>
    <dbReference type="NCBI Taxonomy" id="1340010"/>
    <lineage>
        <taxon>Eukaryota</taxon>
        <taxon>Fungi</taxon>
        <taxon>Dikarya</taxon>
        <taxon>Ascomycota</taxon>
        <taxon>Pezizomycotina</taxon>
        <taxon>Lecanoromycetes</taxon>
        <taxon>OSLEUM clade</taxon>
        <taxon>Lecanoromycetidae</taxon>
        <taxon>Lecanorales</taxon>
        <taxon>Lecanorineae</taxon>
        <taxon>Stereocaulaceae</taxon>
        <taxon>Lepraria</taxon>
    </lineage>
</organism>
<gene>
    <name evidence="6" type="ORF">ABVK25_001863</name>
</gene>
<proteinExistence type="inferred from homology"/>
<reference evidence="6 7" key="1">
    <citation type="submission" date="2024-09" db="EMBL/GenBank/DDBJ databases">
        <title>Rethinking Asexuality: The Enigmatic Case of Functional Sexual Genes in Lepraria (Stereocaulaceae).</title>
        <authorList>
            <person name="Doellman M."/>
            <person name="Sun Y."/>
            <person name="Barcenas-Pena A."/>
            <person name="Lumbsch H.T."/>
            <person name="Grewe F."/>
        </authorList>
    </citation>
    <scope>NUCLEOTIDE SEQUENCE [LARGE SCALE GENOMIC DNA]</scope>
    <source>
        <strain evidence="6 7">Grewe 0041</strain>
    </source>
</reference>
<dbReference type="InterPro" id="IPR036191">
    <property type="entry name" value="RRF_sf"/>
</dbReference>
<feature type="compositionally biased region" description="Basic and acidic residues" evidence="4">
    <location>
        <begin position="252"/>
        <end position="266"/>
    </location>
</feature>
<comment type="caution">
    <text evidence="6">The sequence shown here is derived from an EMBL/GenBank/DDBJ whole genome shotgun (WGS) entry which is preliminary data.</text>
</comment>
<dbReference type="PANTHER" id="PTHR20982:SF3">
    <property type="entry name" value="MITOCHONDRIAL RIBOSOME RECYCLING FACTOR PSEUDO 1"/>
    <property type="match status" value="1"/>
</dbReference>
<dbReference type="Gene3D" id="3.30.1360.40">
    <property type="match status" value="1"/>
</dbReference>
<evidence type="ECO:0000256" key="2">
    <source>
        <dbReference type="ARBA" id="ARBA00022917"/>
    </source>
</evidence>
<evidence type="ECO:0000256" key="4">
    <source>
        <dbReference type="SAM" id="MobiDB-lite"/>
    </source>
</evidence>
<dbReference type="InterPro" id="IPR023584">
    <property type="entry name" value="Ribosome_recyc_fac_dom"/>
</dbReference>
<sequence length="276" mass="30149">MLAKLPSTLIPGIPRTYSHSPRRLRSFLLCYQCSAQLSLFPQPLQTPRPQNTTRTLHTTLPLQKKGGKQDSKRTVPLNAEKSEGLDPFDFTGYEAAILRAHENLESELAKIKAGGRNPESIENVKVKLDKEKGSKETVKLGDLASVVPRGRNVGVLVGEKDHVKAITSALANSSDNLNPTSSPTDPLTITVPIPPTTKESREAAKALASKKGEEAMFALREARGAQRKRLRAMELGKQVGPDDLRRAEKEMEKLNEKAVQEGKKLVESSMKGLNGG</sequence>
<keyword evidence="7" id="KW-1185">Reference proteome</keyword>
<feature type="region of interest" description="Disordered" evidence="4">
    <location>
        <begin position="252"/>
        <end position="276"/>
    </location>
</feature>
<comment type="similarity">
    <text evidence="1">Belongs to the RRF family.</text>
</comment>
<keyword evidence="2" id="KW-0648">Protein biosynthesis</keyword>
<dbReference type="SUPFAM" id="SSF55194">
    <property type="entry name" value="Ribosome recycling factor, RRF"/>
    <property type="match status" value="1"/>
</dbReference>
<evidence type="ECO:0000313" key="7">
    <source>
        <dbReference type="Proteomes" id="UP001590951"/>
    </source>
</evidence>
<feature type="region of interest" description="Disordered" evidence="4">
    <location>
        <begin position="42"/>
        <end position="74"/>
    </location>
</feature>
<comment type="function">
    <text evidence="3">Necessary for protein synthesis in mitochondria. Functions as a ribosome recycling factor in mitochondria.</text>
</comment>
<name>A0ABR4BKL9_9LECA</name>
<dbReference type="Proteomes" id="UP001590951">
    <property type="component" value="Unassembled WGS sequence"/>
</dbReference>
<evidence type="ECO:0000256" key="3">
    <source>
        <dbReference type="ARBA" id="ARBA00024909"/>
    </source>
</evidence>
<evidence type="ECO:0000256" key="1">
    <source>
        <dbReference type="ARBA" id="ARBA00005912"/>
    </source>
</evidence>
<dbReference type="InterPro" id="IPR002661">
    <property type="entry name" value="Ribosome_recyc_fac"/>
</dbReference>
<dbReference type="EMBL" id="JBHFEH010000003">
    <property type="protein sequence ID" value="KAL2058245.1"/>
    <property type="molecule type" value="Genomic_DNA"/>
</dbReference>
<evidence type="ECO:0000259" key="5">
    <source>
        <dbReference type="Pfam" id="PF01765"/>
    </source>
</evidence>
<dbReference type="Pfam" id="PF01765">
    <property type="entry name" value="RRF"/>
    <property type="match status" value="1"/>
</dbReference>